<feature type="compositionally biased region" description="Basic and acidic residues" evidence="3">
    <location>
        <begin position="7"/>
        <end position="21"/>
    </location>
</feature>
<protein>
    <recommendedName>
        <fullName evidence="6">Hemolysin-type calcium-binding repeat (2 copies)</fullName>
    </recommendedName>
</protein>
<keyword evidence="5" id="KW-1185">Reference proteome</keyword>
<dbReference type="EMBL" id="JADBEO010000009">
    <property type="protein sequence ID" value="MDR4306117.1"/>
    <property type="molecule type" value="Genomic_DNA"/>
</dbReference>
<evidence type="ECO:0000256" key="2">
    <source>
        <dbReference type="ARBA" id="ARBA00022525"/>
    </source>
</evidence>
<evidence type="ECO:0000313" key="4">
    <source>
        <dbReference type="EMBL" id="MDR4306117.1"/>
    </source>
</evidence>
<proteinExistence type="predicted"/>
<evidence type="ECO:0008006" key="6">
    <source>
        <dbReference type="Google" id="ProtNLM"/>
    </source>
</evidence>
<dbReference type="Gene3D" id="2.150.10.10">
    <property type="entry name" value="Serralysin-like metalloprotease, C-terminal"/>
    <property type="match status" value="3"/>
</dbReference>
<dbReference type="InterPro" id="IPR050557">
    <property type="entry name" value="RTX_toxin/Mannuronan_C5-epim"/>
</dbReference>
<evidence type="ECO:0000256" key="1">
    <source>
        <dbReference type="ARBA" id="ARBA00004613"/>
    </source>
</evidence>
<dbReference type="PROSITE" id="PS00330">
    <property type="entry name" value="HEMOLYSIN_CALCIUM"/>
    <property type="match status" value="3"/>
</dbReference>
<comment type="caution">
    <text evidence="4">The sequence shown here is derived from an EMBL/GenBank/DDBJ whole genome shotgun (WGS) entry which is preliminary data.</text>
</comment>
<accession>A0ABU1DDC3</accession>
<dbReference type="InterPro" id="IPR011049">
    <property type="entry name" value="Serralysin-like_metalloprot_C"/>
</dbReference>
<reference evidence="4" key="1">
    <citation type="submission" date="2020-10" db="EMBL/GenBank/DDBJ databases">
        <authorList>
            <person name="Abbas A."/>
            <person name="Razzaq R."/>
            <person name="Waqas M."/>
            <person name="Abbas N."/>
            <person name="Nielsen T.K."/>
            <person name="Hansen L.H."/>
            <person name="Hussain S."/>
            <person name="Shahid M."/>
        </authorList>
    </citation>
    <scope>NUCLEOTIDE SEQUENCE</scope>
    <source>
        <strain evidence="4">S14</strain>
    </source>
</reference>
<organism evidence="4 5">
    <name type="scientific">Chelatococcus sambhunathii</name>
    <dbReference type="NCBI Taxonomy" id="363953"/>
    <lineage>
        <taxon>Bacteria</taxon>
        <taxon>Pseudomonadati</taxon>
        <taxon>Pseudomonadota</taxon>
        <taxon>Alphaproteobacteria</taxon>
        <taxon>Hyphomicrobiales</taxon>
        <taxon>Chelatococcaceae</taxon>
        <taxon>Chelatococcus</taxon>
    </lineage>
</organism>
<comment type="subcellular location">
    <subcellularLocation>
        <location evidence="1">Secreted</location>
    </subcellularLocation>
</comment>
<dbReference type="PRINTS" id="PR00313">
    <property type="entry name" value="CABNDNGRPT"/>
</dbReference>
<name>A0ABU1DDC3_9HYPH</name>
<feature type="region of interest" description="Disordered" evidence="3">
    <location>
        <begin position="1"/>
        <end position="27"/>
    </location>
</feature>
<keyword evidence="2" id="KW-0964">Secreted</keyword>
<dbReference type="RefSeq" id="WP_309389715.1">
    <property type="nucleotide sequence ID" value="NZ_JADBEO010000009.1"/>
</dbReference>
<dbReference type="PANTHER" id="PTHR38340">
    <property type="entry name" value="S-LAYER PROTEIN"/>
    <property type="match status" value="1"/>
</dbReference>
<dbReference type="Pfam" id="PF00353">
    <property type="entry name" value="HemolysinCabind"/>
    <property type="match status" value="4"/>
</dbReference>
<dbReference type="Proteomes" id="UP001181622">
    <property type="component" value="Unassembled WGS sequence"/>
</dbReference>
<sequence>MANITGSKRDDFIHIRGDGRTPPEGAKNIAQATEGDDKIAGGRGDDTIFGGGGDDVAGLNILKHGADAIDLGAGSDVIEVDAGKPTEVRLTFTSAEVGNGSATDSGTLANQDGGLAVRMQAENGAGELKGPITRTDDEGVTFVADEGMTFDVRDLVSGVERGNAFEVVTLGTQASEELAALEGKRPYYINAGQGDDTVTGGVANDFLVGGAGLDMLSGGKGNDSFIGGGGDDKIFGGRGADNTIFANIATDGADRINLGSGADAVTVNAAAPTEVRLTFTSAEVGNGVVDDSDTLANQDGRLAVRMQAEDGSDGLTGPISRIEDEGVTFVAGAGVKFDVRDLVSGTARGDDFEVVTLGSKNDDALDGLDDARPTYINAGMGDDTVSGGKAADFLVGGGGDDVIDGGKGADSFIGGVGADSFNFSTKLGPDNVDVIVDFSVVDDTIGLDADVFQGLDAGALDADAFVIGTEATDGDHRIIYDDATGDLLFDRDGSGGKFDPVAFAKLGAGLGLTEEDFLIA</sequence>
<evidence type="ECO:0000256" key="3">
    <source>
        <dbReference type="SAM" id="MobiDB-lite"/>
    </source>
</evidence>
<gene>
    <name evidence="4" type="ORF">IHQ68_05740</name>
</gene>
<dbReference type="PANTHER" id="PTHR38340:SF1">
    <property type="entry name" value="S-LAYER PROTEIN"/>
    <property type="match status" value="1"/>
</dbReference>
<dbReference type="SUPFAM" id="SSF51120">
    <property type="entry name" value="beta-Roll"/>
    <property type="match status" value="3"/>
</dbReference>
<evidence type="ECO:0000313" key="5">
    <source>
        <dbReference type="Proteomes" id="UP001181622"/>
    </source>
</evidence>
<dbReference type="InterPro" id="IPR018511">
    <property type="entry name" value="Hemolysin-typ_Ca-bd_CS"/>
</dbReference>
<dbReference type="InterPro" id="IPR001343">
    <property type="entry name" value="Hemolysn_Ca-bd"/>
</dbReference>